<dbReference type="EMBL" id="OU896722">
    <property type="protein sequence ID" value="CAH1154381.1"/>
    <property type="molecule type" value="Genomic_DNA"/>
</dbReference>
<feature type="compositionally biased region" description="Pro residues" evidence="2">
    <location>
        <begin position="721"/>
        <end position="735"/>
    </location>
</feature>
<feature type="compositionally biased region" description="Polar residues" evidence="2">
    <location>
        <begin position="85"/>
        <end position="96"/>
    </location>
</feature>
<evidence type="ECO:0000313" key="6">
    <source>
        <dbReference type="Proteomes" id="UP001153737"/>
    </source>
</evidence>
<protein>
    <submittedName>
        <fullName evidence="5">Uncharacterized protein</fullName>
    </submittedName>
</protein>
<feature type="compositionally biased region" description="Polar residues" evidence="2">
    <location>
        <begin position="107"/>
        <end position="130"/>
    </location>
</feature>
<feature type="transmembrane region" description="Helical" evidence="3">
    <location>
        <begin position="1067"/>
        <end position="1088"/>
    </location>
</feature>
<feature type="signal peptide" evidence="4">
    <location>
        <begin position="1"/>
        <end position="19"/>
    </location>
</feature>
<evidence type="ECO:0000256" key="2">
    <source>
        <dbReference type="SAM" id="MobiDB-lite"/>
    </source>
</evidence>
<dbReference type="OrthoDB" id="6133115at2759"/>
<feature type="compositionally biased region" description="Polar residues" evidence="2">
    <location>
        <begin position="834"/>
        <end position="854"/>
    </location>
</feature>
<accession>A0A9P0DL59</accession>
<keyword evidence="3" id="KW-0472">Membrane</keyword>
<feature type="coiled-coil region" evidence="1">
    <location>
        <begin position="182"/>
        <end position="219"/>
    </location>
</feature>
<evidence type="ECO:0000256" key="3">
    <source>
        <dbReference type="SAM" id="Phobius"/>
    </source>
</evidence>
<feature type="compositionally biased region" description="Polar residues" evidence="2">
    <location>
        <begin position="786"/>
        <end position="807"/>
    </location>
</feature>
<feature type="compositionally biased region" description="Low complexity" evidence="2">
    <location>
        <begin position="762"/>
        <end position="785"/>
    </location>
</feature>
<feature type="region of interest" description="Disordered" evidence="2">
    <location>
        <begin position="60"/>
        <end position="160"/>
    </location>
</feature>
<feature type="compositionally biased region" description="Acidic residues" evidence="2">
    <location>
        <begin position="60"/>
        <end position="73"/>
    </location>
</feature>
<evidence type="ECO:0000313" key="5">
    <source>
        <dbReference type="EMBL" id="CAH1154381.1"/>
    </source>
</evidence>
<feature type="region of interest" description="Disordered" evidence="2">
    <location>
        <begin position="707"/>
        <end position="861"/>
    </location>
</feature>
<feature type="coiled-coil region" evidence="1">
    <location>
        <begin position="654"/>
        <end position="706"/>
    </location>
</feature>
<organism evidence="5 6">
    <name type="scientific">Phaedon cochleariae</name>
    <name type="common">Mustard beetle</name>
    <dbReference type="NCBI Taxonomy" id="80249"/>
    <lineage>
        <taxon>Eukaryota</taxon>
        <taxon>Metazoa</taxon>
        <taxon>Ecdysozoa</taxon>
        <taxon>Arthropoda</taxon>
        <taxon>Hexapoda</taxon>
        <taxon>Insecta</taxon>
        <taxon>Pterygota</taxon>
        <taxon>Neoptera</taxon>
        <taxon>Endopterygota</taxon>
        <taxon>Coleoptera</taxon>
        <taxon>Polyphaga</taxon>
        <taxon>Cucujiformia</taxon>
        <taxon>Chrysomeloidea</taxon>
        <taxon>Chrysomelidae</taxon>
        <taxon>Chrysomelinae</taxon>
        <taxon>Chrysomelini</taxon>
        <taxon>Phaedon</taxon>
    </lineage>
</organism>
<feature type="region of interest" description="Disordered" evidence="2">
    <location>
        <begin position="343"/>
        <end position="396"/>
    </location>
</feature>
<keyword evidence="3" id="KW-1133">Transmembrane helix</keyword>
<feature type="compositionally biased region" description="Polar residues" evidence="2">
    <location>
        <begin position="141"/>
        <end position="152"/>
    </location>
</feature>
<dbReference type="AlphaFoldDB" id="A0A9P0DL59"/>
<feature type="compositionally biased region" description="Basic and acidic residues" evidence="2">
    <location>
        <begin position="354"/>
        <end position="365"/>
    </location>
</feature>
<name>A0A9P0DL59_PHACE</name>
<dbReference type="Proteomes" id="UP001153737">
    <property type="component" value="Chromosome 16"/>
</dbReference>
<keyword evidence="1" id="KW-0175">Coiled coil</keyword>
<proteinExistence type="predicted"/>
<feature type="compositionally biased region" description="Basic and acidic residues" evidence="2">
    <location>
        <begin position="373"/>
        <end position="396"/>
    </location>
</feature>
<keyword evidence="3" id="KW-0812">Transmembrane</keyword>
<feature type="chain" id="PRO_5040259135" evidence="4">
    <location>
        <begin position="20"/>
        <end position="1151"/>
    </location>
</feature>
<sequence length="1151" mass="132199">MKALTCLAIFMCALISVQSLSKRDKKLLKFKKEVDKIGTDLENFTFDIAKEVVRKSDFDSYPEYDYEDDNEEDYATKEDHPAKNSAPNETEYTHNNKIVKEKKHNIDSTTTSVHHNTNKAENQTKPSTKVNEPRKTRTKRSLSNDPTELSENSMHESTVEVTNNKDCYQKTLEESLLERQDIEDLKREVNHLHELVIILKDQQKILTELEKERNSESTQRFNPKDLLKVLEHLNKDIMDKDRETTSYSTHSELEKIKSDLRTAILALDKTKNVVVEDRKKEIALEMELDRQKVELDLLKSKIERMYRNNTELPKAENETLIVGSPQHLPKAMPVLKLEDNMSEGAQKQLQQKTPEARESIDDPRRQVASQKRRASDLEDLTRLLRGMDKPKKPDLESKIAELQEELEKNSKEEKMKQQLQMLTKLLAKEKQPIAPKTLSSDEDEVKKLQLLVQLLSKPQGKTEDDSDVNDELRKLQRAIENLRPKEQSSGLGIESFQDIFGAPQASTGTKLTQQQLVDMRKKLDQMIRPRPTALNIDTKNIPPPYPLWPGNYRNMWQYDNFPGPNAHGYDRGQYGPEQNTPYSFQQQPGFEDSRYYPENNPYGRDFWENRYRQTEDPVKNRFFPAPYQVPEDSGKGDKGPATTHALPDYQTKDVEELKVQIEALEKVIEGLSYSNYGKGPEDQETVTNLEKQIYDLKAIVNNLNQETPLPLPTYTQHPSSFSPPQPNHNQPPPSYNQPQSTYNQPLPSYNQPLSSYKQQPASFSQYPPSSNQPQPISSFNQPPSSYNQRPASFNQPPSSYNQPSGNHEATIDQPQKPYENHRVTKRSSGPLPMSSFNQLPSSYNQRPSSFNQPPGNHEATMDQPQELYENHRVTKSSTGPDNSSANAKLLDDVYNELKSYLQEDDQASQRSNYEDPEARKISNLKAQLDNQYLTYTDTKRNNMQQSPAVGTGPYYSTPYEQYGQLYPGKNQIQTNEVKDLFQQKKGDILGSIIVKIIDKLVAALPTVLSKLLGDTFTSLMKSDQYGVQTMLNNFGVIGYVPLILLKLIDGIEYFMRVLKQNRFFKNFLLPALVVLLVTGSVIFLIWWFQGDDGGMNLKQIGYENPGELAKYPYDQYSRSMNPYYTGPYGYRDAGLVPQYSRSYYDNNNNKQ</sequence>
<feature type="compositionally biased region" description="Polar residues" evidence="2">
    <location>
        <begin position="741"/>
        <end position="761"/>
    </location>
</feature>
<evidence type="ECO:0000256" key="4">
    <source>
        <dbReference type="SAM" id="SignalP"/>
    </source>
</evidence>
<keyword evidence="6" id="KW-1185">Reference proteome</keyword>
<reference evidence="5" key="1">
    <citation type="submission" date="2022-01" db="EMBL/GenBank/DDBJ databases">
        <authorList>
            <person name="King R."/>
        </authorList>
    </citation>
    <scope>NUCLEOTIDE SEQUENCE</scope>
</reference>
<gene>
    <name evidence="5" type="ORF">PHAECO_LOCUS5356</name>
</gene>
<feature type="compositionally biased region" description="Polar residues" evidence="2">
    <location>
        <begin position="343"/>
        <end position="353"/>
    </location>
</feature>
<feature type="region of interest" description="Disordered" evidence="2">
    <location>
        <begin position="622"/>
        <end position="649"/>
    </location>
</feature>
<reference evidence="5" key="2">
    <citation type="submission" date="2022-10" db="EMBL/GenBank/DDBJ databases">
        <authorList>
            <consortium name="ENA_rothamsted_submissions"/>
            <consortium name="culmorum"/>
            <person name="King R."/>
        </authorList>
    </citation>
    <scope>NUCLEOTIDE SEQUENCE</scope>
</reference>
<evidence type="ECO:0000256" key="1">
    <source>
        <dbReference type="SAM" id="Coils"/>
    </source>
</evidence>
<keyword evidence="4" id="KW-0732">Signal</keyword>